<reference evidence="9" key="1">
    <citation type="submission" date="2012-12" db="EMBL/GenBank/DDBJ databases">
        <authorList>
            <person name="Hellsten U."/>
            <person name="Grimwood J."/>
            <person name="Chapman J.A."/>
            <person name="Shapiro H."/>
            <person name="Aerts A."/>
            <person name="Otillar R.P."/>
            <person name="Terry A.Y."/>
            <person name="Boore J.L."/>
            <person name="Simakov O."/>
            <person name="Marletaz F."/>
            <person name="Cho S.-J."/>
            <person name="Edsinger-Gonzales E."/>
            <person name="Havlak P."/>
            <person name="Kuo D.-H."/>
            <person name="Larsson T."/>
            <person name="Lv J."/>
            <person name="Arendt D."/>
            <person name="Savage R."/>
            <person name="Osoegawa K."/>
            <person name="de Jong P."/>
            <person name="Lindberg D.R."/>
            <person name="Seaver E.C."/>
            <person name="Weisblat D.A."/>
            <person name="Putnam N.H."/>
            <person name="Grigoriev I.V."/>
            <person name="Rokhsar D.S."/>
        </authorList>
    </citation>
    <scope>NUCLEOTIDE SEQUENCE</scope>
    <source>
        <strain evidence="9">I ESC-2004</strain>
    </source>
</reference>
<dbReference type="GO" id="GO:0031176">
    <property type="term" value="F:endo-1,4-beta-xylanase activity"/>
    <property type="evidence" value="ECO:0007669"/>
    <property type="project" value="UniProtKB-ARBA"/>
</dbReference>
<dbReference type="OMA" id="QMKWYST"/>
<dbReference type="Proteomes" id="UP000014760">
    <property type="component" value="Unassembled WGS sequence"/>
</dbReference>
<keyword evidence="3" id="KW-0119">Carbohydrate metabolism</keyword>
<dbReference type="HOGENOM" id="CLU_008797_4_1_1"/>
<evidence type="ECO:0000256" key="1">
    <source>
        <dbReference type="ARBA" id="ARBA00007495"/>
    </source>
</evidence>
<dbReference type="PANTHER" id="PTHR31490:SF1">
    <property type="entry name" value="ENDO-1,4-BETA-XYLANASE 1"/>
    <property type="match status" value="1"/>
</dbReference>
<accession>R7TXS5</accession>
<dbReference type="GO" id="GO:0000272">
    <property type="term" value="P:polysaccharide catabolic process"/>
    <property type="evidence" value="ECO:0007669"/>
    <property type="project" value="UniProtKB-KW"/>
</dbReference>
<sequence>MKSLSALVLCVVLVNEAMGASNLLVNSNFEGDFKGNWYCHGCTLTRIKGGVGGSYAAQVTKRTSRLATLRQDVAVSGGGNMHFKTQVKLLNAIDNVKGHCVESYAYITRKSGSGSMTRFGRMFNIFPSSGWVEIGGDFEVPTDVAKVTVVVVNDNQRLNYVADNAELVKLPASHYWKNAANTRINQFRKGSITVKYDLSSKYDPRKVEVKVSQTRHDFGFGFAVKAPRMYSTSAVDKNYQKFIYSLSNTVTITNALKWRFMESVEGKPSFYVVDKAMEQIKAHNVSVRGHCLAWAKTDRIPSWLSGKSPSQVQAHVQRRVKYLSQHYKGQFSQYDVNNENLHGFWYESKTSDVSFTENMIKWMHNQDPNVELCMNDYNVVAKGMFTAAYKRQAKLAIDRNVPVSCLGVQAHYDGKTLPNPAATLKRLDELASTGLKIWITEMDFKAKDMAMRAQGYDDNLRLFFSHPAVAGIIMWAPWNLDNGNKPCALVEGNNFVYNQAGTRVKNLIKYGWMTRQSLVPTSRTQSISFPGFYGGYEVKVSYAGKVVSTGNFYIAKGKTASYTVRLT</sequence>
<dbReference type="EMBL" id="AMQN01010333">
    <property type="status" value="NOT_ANNOTATED_CDS"/>
    <property type="molecule type" value="Genomic_DNA"/>
</dbReference>
<dbReference type="Gene3D" id="3.20.20.80">
    <property type="entry name" value="Glycosidases"/>
    <property type="match status" value="1"/>
</dbReference>
<dbReference type="SMART" id="SM00633">
    <property type="entry name" value="Glyco_10"/>
    <property type="match status" value="1"/>
</dbReference>
<dbReference type="STRING" id="283909.R7TXS5"/>
<dbReference type="InterPro" id="IPR008979">
    <property type="entry name" value="Galactose-bd-like_sf"/>
</dbReference>
<evidence type="ECO:0000259" key="6">
    <source>
        <dbReference type="PROSITE" id="PS51760"/>
    </source>
</evidence>
<dbReference type="OrthoDB" id="1650875at2759"/>
<keyword evidence="5" id="KW-0732">Signal</keyword>
<dbReference type="SUPFAM" id="SSF49785">
    <property type="entry name" value="Galactose-binding domain-like"/>
    <property type="match status" value="1"/>
</dbReference>
<proteinExistence type="inferred from homology"/>
<dbReference type="EnsemblMetazoa" id="CapteT223079">
    <property type="protein sequence ID" value="CapteP223079"/>
    <property type="gene ID" value="CapteG223079"/>
</dbReference>
<dbReference type="InterPro" id="IPR017853">
    <property type="entry name" value="GH"/>
</dbReference>
<dbReference type="AlphaFoldDB" id="R7TXS5"/>
<keyword evidence="4" id="KW-0624">Polysaccharide degradation</keyword>
<reference evidence="7 9" key="2">
    <citation type="journal article" date="2013" name="Nature">
        <title>Insights into bilaterian evolution from three spiralian genomes.</title>
        <authorList>
            <person name="Simakov O."/>
            <person name="Marletaz F."/>
            <person name="Cho S.J."/>
            <person name="Edsinger-Gonzales E."/>
            <person name="Havlak P."/>
            <person name="Hellsten U."/>
            <person name="Kuo D.H."/>
            <person name="Larsson T."/>
            <person name="Lv J."/>
            <person name="Arendt D."/>
            <person name="Savage R."/>
            <person name="Osoegawa K."/>
            <person name="de Jong P."/>
            <person name="Grimwood J."/>
            <person name="Chapman J.A."/>
            <person name="Shapiro H."/>
            <person name="Aerts A."/>
            <person name="Otillar R.P."/>
            <person name="Terry A.Y."/>
            <person name="Boore J.L."/>
            <person name="Grigoriev I.V."/>
            <person name="Lindberg D.R."/>
            <person name="Seaver E.C."/>
            <person name="Weisblat D.A."/>
            <person name="Putnam N.H."/>
            <person name="Rokhsar D.S."/>
        </authorList>
    </citation>
    <scope>NUCLEOTIDE SEQUENCE</scope>
    <source>
        <strain evidence="7 9">I ESC-2004</strain>
    </source>
</reference>
<dbReference type="Gene3D" id="2.60.120.260">
    <property type="entry name" value="Galactose-binding domain-like"/>
    <property type="match status" value="1"/>
</dbReference>
<feature type="domain" description="GH10" evidence="6">
    <location>
        <begin position="231"/>
        <end position="507"/>
    </location>
</feature>
<keyword evidence="9" id="KW-1185">Reference proteome</keyword>
<dbReference type="InterPro" id="IPR001000">
    <property type="entry name" value="GH10_dom"/>
</dbReference>
<evidence type="ECO:0000313" key="8">
    <source>
        <dbReference type="EnsemblMetazoa" id="CapteP223079"/>
    </source>
</evidence>
<dbReference type="InterPro" id="IPR044846">
    <property type="entry name" value="GH10"/>
</dbReference>
<name>R7TXS5_CAPTE</name>
<protein>
    <recommendedName>
        <fullName evidence="6">GH10 domain-containing protein</fullName>
    </recommendedName>
</protein>
<evidence type="ECO:0000256" key="4">
    <source>
        <dbReference type="ARBA" id="ARBA00023326"/>
    </source>
</evidence>
<organism evidence="7">
    <name type="scientific">Capitella teleta</name>
    <name type="common">Polychaete worm</name>
    <dbReference type="NCBI Taxonomy" id="283909"/>
    <lineage>
        <taxon>Eukaryota</taxon>
        <taxon>Metazoa</taxon>
        <taxon>Spiralia</taxon>
        <taxon>Lophotrochozoa</taxon>
        <taxon>Annelida</taxon>
        <taxon>Polychaeta</taxon>
        <taxon>Sedentaria</taxon>
        <taxon>Scolecida</taxon>
        <taxon>Capitellidae</taxon>
        <taxon>Capitella</taxon>
    </lineage>
</organism>
<gene>
    <name evidence="7" type="ORF">CAPTEDRAFT_223079</name>
</gene>
<evidence type="ECO:0000256" key="3">
    <source>
        <dbReference type="ARBA" id="ARBA00023277"/>
    </source>
</evidence>
<reference evidence="8" key="3">
    <citation type="submission" date="2015-06" db="UniProtKB">
        <authorList>
            <consortium name="EnsemblMetazoa"/>
        </authorList>
    </citation>
    <scope>IDENTIFICATION</scope>
</reference>
<feature type="chain" id="PRO_5008787445" description="GH10 domain-containing protein" evidence="5">
    <location>
        <begin position="20"/>
        <end position="567"/>
    </location>
</feature>
<keyword evidence="2" id="KW-0378">Hydrolase</keyword>
<feature type="signal peptide" evidence="5">
    <location>
        <begin position="1"/>
        <end position="19"/>
    </location>
</feature>
<evidence type="ECO:0000313" key="7">
    <source>
        <dbReference type="EMBL" id="ELT98723.1"/>
    </source>
</evidence>
<dbReference type="SUPFAM" id="SSF51445">
    <property type="entry name" value="(Trans)glycosidases"/>
    <property type="match status" value="1"/>
</dbReference>
<dbReference type="EMBL" id="KB307587">
    <property type="protein sequence ID" value="ELT98723.1"/>
    <property type="molecule type" value="Genomic_DNA"/>
</dbReference>
<dbReference type="PROSITE" id="PS51760">
    <property type="entry name" value="GH10_2"/>
    <property type="match status" value="1"/>
</dbReference>
<comment type="similarity">
    <text evidence="1">Belongs to the glycosyl hydrolase 10 (cellulase F) family.</text>
</comment>
<evidence type="ECO:0000313" key="9">
    <source>
        <dbReference type="Proteomes" id="UP000014760"/>
    </source>
</evidence>
<dbReference type="PANTHER" id="PTHR31490">
    <property type="entry name" value="GLYCOSYL HYDROLASE"/>
    <property type="match status" value="1"/>
</dbReference>
<evidence type="ECO:0000256" key="2">
    <source>
        <dbReference type="ARBA" id="ARBA00022801"/>
    </source>
</evidence>
<evidence type="ECO:0000256" key="5">
    <source>
        <dbReference type="SAM" id="SignalP"/>
    </source>
</evidence>
<dbReference type="Pfam" id="PF00331">
    <property type="entry name" value="Glyco_hydro_10"/>
    <property type="match status" value="1"/>
</dbReference>